<dbReference type="GeneID" id="22111234"/>
<dbReference type="KEGG" id="vg:22111234"/>
<proteinExistence type="predicted"/>
<keyword evidence="2" id="KW-1185">Reference proteome</keyword>
<reference evidence="1 2" key="1">
    <citation type="submission" date="2014-09" db="EMBL/GenBank/DDBJ databases">
        <authorList>
            <person name="Lapin J.S."/>
            <person name="Pope W.H."/>
            <person name="Hua J."/>
            <person name="Ford M.E."/>
            <person name="Conway J.F."/>
            <person name="Hatfull G.F."/>
            <person name="Hendrix R.W."/>
        </authorList>
    </citation>
    <scope>NUCLEOTIDE SEQUENCE [LARGE SCALE GENOMIC DNA]</scope>
</reference>
<dbReference type="EMBL" id="KM507819">
    <property type="protein sequence ID" value="AIT14084.1"/>
    <property type="molecule type" value="Genomic_DNA"/>
</dbReference>
<organism evidence="1 2">
    <name type="scientific">Escherichia phage 121Q</name>
    <dbReference type="NCBI Taxonomy" id="1555202"/>
    <lineage>
        <taxon>Viruses</taxon>
        <taxon>Duplodnaviria</taxon>
        <taxon>Heunggongvirae</taxon>
        <taxon>Uroviricota</taxon>
        <taxon>Caudoviricetes</taxon>
        <taxon>Asteriusvirus</taxon>
        <taxon>Asteriusvirus av121Q</taxon>
    </lineage>
</organism>
<evidence type="ECO:0000313" key="2">
    <source>
        <dbReference type="Proteomes" id="UP000029889"/>
    </source>
</evidence>
<evidence type="ECO:0000313" key="1">
    <source>
        <dbReference type="EMBL" id="AIT14084.1"/>
    </source>
</evidence>
<dbReference type="Proteomes" id="UP000029889">
    <property type="component" value="Segment"/>
</dbReference>
<protein>
    <submittedName>
        <fullName evidence="1">Uncharacterized protein</fullName>
    </submittedName>
</protein>
<dbReference type="RefSeq" id="YP_009101781.1">
    <property type="nucleotide sequence ID" value="NC_025447.1"/>
</dbReference>
<accession>A0A097EXB1</accession>
<name>A0A097EXB1_9CAUD</name>
<sequence>MKLKLQYNGFTLRNDTEFINRSPGAELFLREMNIPFIITTVGDREVLQYAEHPIIDVPWYSEHMYMDMARRYNCKFVVEGDKITVEFK</sequence>
<gene>
    <name evidence="1" type="primary">194</name>
    <name evidence="1" type="ORF">PBI_121Q_194</name>
</gene>